<dbReference type="AlphaFoldDB" id="A0A448XBU9"/>
<keyword evidence="2" id="KW-1185">Reference proteome</keyword>
<evidence type="ECO:0000313" key="2">
    <source>
        <dbReference type="Proteomes" id="UP000784294"/>
    </source>
</evidence>
<accession>A0A448XBU9</accession>
<proteinExistence type="predicted"/>
<name>A0A448XBU9_9PLAT</name>
<dbReference type="EMBL" id="CAAALY010245319">
    <property type="protein sequence ID" value="VEL33188.1"/>
    <property type="molecule type" value="Genomic_DNA"/>
</dbReference>
<comment type="caution">
    <text evidence="1">The sequence shown here is derived from an EMBL/GenBank/DDBJ whole genome shotgun (WGS) entry which is preliminary data.</text>
</comment>
<sequence length="145" mass="15554">MGQSSPSLVLSSIYLGPGYSHSVLAQYLGVFTLHRFNVGCSLKAKNGQAFLALKLIQCLPTLSLSPYLQNHSILFHQSPLCISVPHRLLIVSPFNRLPTSDPPKNRSSTLLQATSRRSPVIPIHSSLICSTSASCLAASAVGRIS</sequence>
<dbReference type="Proteomes" id="UP000784294">
    <property type="component" value="Unassembled WGS sequence"/>
</dbReference>
<protein>
    <submittedName>
        <fullName evidence="1">Uncharacterized protein</fullName>
    </submittedName>
</protein>
<reference evidence="1" key="1">
    <citation type="submission" date="2018-11" db="EMBL/GenBank/DDBJ databases">
        <authorList>
            <consortium name="Pathogen Informatics"/>
        </authorList>
    </citation>
    <scope>NUCLEOTIDE SEQUENCE</scope>
</reference>
<gene>
    <name evidence="1" type="ORF">PXEA_LOCUS26628</name>
</gene>
<organism evidence="1 2">
    <name type="scientific">Protopolystoma xenopodis</name>
    <dbReference type="NCBI Taxonomy" id="117903"/>
    <lineage>
        <taxon>Eukaryota</taxon>
        <taxon>Metazoa</taxon>
        <taxon>Spiralia</taxon>
        <taxon>Lophotrochozoa</taxon>
        <taxon>Platyhelminthes</taxon>
        <taxon>Monogenea</taxon>
        <taxon>Polyopisthocotylea</taxon>
        <taxon>Polystomatidea</taxon>
        <taxon>Polystomatidae</taxon>
        <taxon>Protopolystoma</taxon>
    </lineage>
</organism>
<evidence type="ECO:0000313" key="1">
    <source>
        <dbReference type="EMBL" id="VEL33188.1"/>
    </source>
</evidence>